<dbReference type="AlphaFoldDB" id="A0A3P7JVU8"/>
<feature type="compositionally biased region" description="Polar residues" evidence="1">
    <location>
        <begin position="97"/>
        <end position="116"/>
    </location>
</feature>
<gene>
    <name evidence="2" type="ORF">SVUK_LOCUS18022</name>
</gene>
<proteinExistence type="predicted"/>
<sequence length="142" mass="16649">MFSHKAMDVRRIHITTPSPAIQSWNRHQHQGDARATTAPTWWQTTAPANVYHSNQQRDIQQPTQTNVHYRPLIEPQIRTTPSYYYHYTTAAPRWDQNGRNVQVGPNQNSNGANTQLSERRQPAEDQRNPPNNRWNLRETQQQ</sequence>
<keyword evidence="3" id="KW-1185">Reference proteome</keyword>
<feature type="compositionally biased region" description="Basic and acidic residues" evidence="1">
    <location>
        <begin position="117"/>
        <end position="127"/>
    </location>
</feature>
<evidence type="ECO:0000313" key="2">
    <source>
        <dbReference type="EMBL" id="VDM83024.1"/>
    </source>
</evidence>
<name>A0A3P7JVU8_STRVU</name>
<evidence type="ECO:0000256" key="1">
    <source>
        <dbReference type="SAM" id="MobiDB-lite"/>
    </source>
</evidence>
<dbReference type="EMBL" id="UYYB01120654">
    <property type="protein sequence ID" value="VDM83024.1"/>
    <property type="molecule type" value="Genomic_DNA"/>
</dbReference>
<reference evidence="2 3" key="1">
    <citation type="submission" date="2018-11" db="EMBL/GenBank/DDBJ databases">
        <authorList>
            <consortium name="Pathogen Informatics"/>
        </authorList>
    </citation>
    <scope>NUCLEOTIDE SEQUENCE [LARGE SCALE GENOMIC DNA]</scope>
</reference>
<dbReference type="Proteomes" id="UP000270094">
    <property type="component" value="Unassembled WGS sequence"/>
</dbReference>
<feature type="region of interest" description="Disordered" evidence="1">
    <location>
        <begin position="91"/>
        <end position="142"/>
    </location>
</feature>
<feature type="compositionally biased region" description="Polar residues" evidence="1">
    <location>
        <begin position="128"/>
        <end position="142"/>
    </location>
</feature>
<accession>A0A3P7JVU8</accession>
<protein>
    <submittedName>
        <fullName evidence="2">Uncharacterized protein</fullName>
    </submittedName>
</protein>
<evidence type="ECO:0000313" key="3">
    <source>
        <dbReference type="Proteomes" id="UP000270094"/>
    </source>
</evidence>
<organism evidence="2 3">
    <name type="scientific">Strongylus vulgaris</name>
    <name type="common">Blood worm</name>
    <dbReference type="NCBI Taxonomy" id="40348"/>
    <lineage>
        <taxon>Eukaryota</taxon>
        <taxon>Metazoa</taxon>
        <taxon>Ecdysozoa</taxon>
        <taxon>Nematoda</taxon>
        <taxon>Chromadorea</taxon>
        <taxon>Rhabditida</taxon>
        <taxon>Rhabditina</taxon>
        <taxon>Rhabditomorpha</taxon>
        <taxon>Strongyloidea</taxon>
        <taxon>Strongylidae</taxon>
        <taxon>Strongylus</taxon>
    </lineage>
</organism>
<feature type="non-terminal residue" evidence="2">
    <location>
        <position position="142"/>
    </location>
</feature>